<dbReference type="Gene3D" id="3.40.50.150">
    <property type="entry name" value="Vaccinia Virus protein VP39"/>
    <property type="match status" value="1"/>
</dbReference>
<organism evidence="1 2">
    <name type="scientific">Fulvimarina manganoxydans</name>
    <dbReference type="NCBI Taxonomy" id="937218"/>
    <lineage>
        <taxon>Bacteria</taxon>
        <taxon>Pseudomonadati</taxon>
        <taxon>Pseudomonadota</taxon>
        <taxon>Alphaproteobacteria</taxon>
        <taxon>Hyphomicrobiales</taxon>
        <taxon>Aurantimonadaceae</taxon>
        <taxon>Fulvimarina</taxon>
    </lineage>
</organism>
<dbReference type="Proteomes" id="UP000192656">
    <property type="component" value="Unassembled WGS sequence"/>
</dbReference>
<evidence type="ECO:0008006" key="3">
    <source>
        <dbReference type="Google" id="ProtNLM"/>
    </source>
</evidence>
<evidence type="ECO:0000313" key="2">
    <source>
        <dbReference type="Proteomes" id="UP000192656"/>
    </source>
</evidence>
<dbReference type="EMBL" id="FWXR01000008">
    <property type="protein sequence ID" value="SMC77790.1"/>
    <property type="molecule type" value="Genomic_DNA"/>
</dbReference>
<keyword evidence="2" id="KW-1185">Reference proteome</keyword>
<proteinExistence type="predicted"/>
<dbReference type="SUPFAM" id="SSF53335">
    <property type="entry name" value="S-adenosyl-L-methionine-dependent methyltransferases"/>
    <property type="match status" value="1"/>
</dbReference>
<gene>
    <name evidence="1" type="ORF">SAMN06297251_10814</name>
</gene>
<protein>
    <recommendedName>
        <fullName evidence="3">Methyltransferase domain-containing protein</fullName>
    </recommendedName>
</protein>
<name>A0A1W2BXZ1_9HYPH</name>
<evidence type="ECO:0000313" key="1">
    <source>
        <dbReference type="EMBL" id="SMC77790.1"/>
    </source>
</evidence>
<reference evidence="1 2" key="1">
    <citation type="submission" date="2017-04" db="EMBL/GenBank/DDBJ databases">
        <authorList>
            <person name="Afonso C.L."/>
            <person name="Miller P.J."/>
            <person name="Scott M.A."/>
            <person name="Spackman E."/>
            <person name="Goraichik I."/>
            <person name="Dimitrov K.M."/>
            <person name="Suarez D.L."/>
            <person name="Swayne D.E."/>
        </authorList>
    </citation>
    <scope>NUCLEOTIDE SEQUENCE [LARGE SCALE GENOMIC DNA]</scope>
    <source>
        <strain evidence="1 2">CGMCC 1.10972</strain>
    </source>
</reference>
<dbReference type="InterPro" id="IPR029063">
    <property type="entry name" value="SAM-dependent_MTases_sf"/>
</dbReference>
<dbReference type="AlphaFoldDB" id="A0A1W2BXZ1"/>
<sequence length="169" mass="18585">MQRNRWVLDQLDLRPDQRVLLLGCGTGDDVAGCLARGVLKVVGIERCLFKLVLACRFHRVPRLMGTLGLRWGDLQTASDLGTPFDRVLVKAPPGSLAAELRHFSRNLRGKTRAGGAIAVVTECQSSWQDAFAVGEDIRLTLIGSGWVGTSVQQRRVRECWVMFIAATAP</sequence>
<accession>A0A1W2BXZ1</accession>